<name>A0A812PL77_9DINO</name>
<feature type="compositionally biased region" description="Basic residues" evidence="1">
    <location>
        <begin position="963"/>
        <end position="975"/>
    </location>
</feature>
<reference evidence="2" key="1">
    <citation type="submission" date="2021-02" db="EMBL/GenBank/DDBJ databases">
        <authorList>
            <person name="Dougan E. K."/>
            <person name="Rhodes N."/>
            <person name="Thang M."/>
            <person name="Chan C."/>
        </authorList>
    </citation>
    <scope>NUCLEOTIDE SEQUENCE</scope>
</reference>
<evidence type="ECO:0000313" key="2">
    <source>
        <dbReference type="EMBL" id="CAE7357721.1"/>
    </source>
</evidence>
<evidence type="ECO:0000313" key="3">
    <source>
        <dbReference type="Proteomes" id="UP000604046"/>
    </source>
</evidence>
<sequence length="999" mass="108808">MLAKLGLAGLCSQDPSALCKQKATASHGSEWRGRADRGELSCESSKESIQALHEFLVQKGHAWKMKLSCALIGVHPGNRDGIGCSVAHVAELITDIHSIGFVAAESKGVCVEVPADGRGDHIRQFNLQLASEAFGKLAPVDCASLKYASIIGSHANQANRCFKAGVAHEDPKVTVDGFLSLTKLAQVDPSWHAAIQDGLEGLVISHDVTESHPDYVRLAQAAGNASGQIASVEHELQLARKVTVAIDGLLKRSGKTTVVYNDVAPDILRSRPPSASALPGIFMFVLKCGGGLGADSFFGRSERHIRAHGQPKRALGPEVWQALAMEVKGKCQYVPWRHMLLKLGFTGPERTLTSSDVKKALQSNVLAKAAEAEKMASEMQRILSSATHLTPEVAAATLAEVEIEFAAVLLQKRKVSQRTSLESVCNDCLQGLGMSSPWAHVLQSSSSTQAPAQTSPSKDSEAGMALRLFDNSGKLLNDARLVEMGFEVGNLVMRKADEVVGTIKSMTAEHVDLVLQDSSACRVSSQSFIEGKWKKHVPKQSPVPLVDWWQSSPAHAPDFFLATLKGEVMQAMWEQYHAFKHDKSLQVILKPSKDVQALESFPPGALRLPVATTRLDVRPSSQAPLQGSVMIGSIKGIFPEEMSFFLTPAMQIPKDSNPGFISPAWACKVSPDKEDSNLELSGPGEWSKQKLCIGMTKLQLPVVKNFKKINAGDSLVFFRPEYQKASEPVEPLVPISKRQSAGLQSSQTCTAGPGSLYSLHQQMAKELVAAGEDEEQEEISIYKATCVKGPGLRTAWMPAVQTVGGVEYIKLSKWDRYLTLLCTQKPMNLHREGKKPVHNINVVFFAELAKLRLEACNAAVRRVMEEAAEAEGKPPPTKVRAATQEDEYLIGRFVVVDVPPVYKGEDMIQEGRQLRVLWAVRGEVWIKLSQANLQYVRHAIQESPAYVQPASKRKSKGSPQGSPKRHKKRGRKPHSRSNLLEPDPAEAAIAPQAEHGEED</sequence>
<feature type="region of interest" description="Disordered" evidence="1">
    <location>
        <begin position="945"/>
        <end position="999"/>
    </location>
</feature>
<feature type="region of interest" description="Disordered" evidence="1">
    <location>
        <begin position="443"/>
        <end position="462"/>
    </location>
</feature>
<feature type="compositionally biased region" description="Low complexity" evidence="1">
    <location>
        <begin position="444"/>
        <end position="457"/>
    </location>
</feature>
<gene>
    <name evidence="2" type="ORF">SNAT2548_LOCUS19101</name>
</gene>
<dbReference type="OrthoDB" id="421149at2759"/>
<dbReference type="EMBL" id="CAJNDS010002165">
    <property type="protein sequence ID" value="CAE7357721.1"/>
    <property type="molecule type" value="Genomic_DNA"/>
</dbReference>
<comment type="caution">
    <text evidence="2">The sequence shown here is derived from an EMBL/GenBank/DDBJ whole genome shotgun (WGS) entry which is preliminary data.</text>
</comment>
<dbReference type="AlphaFoldDB" id="A0A812PL77"/>
<proteinExistence type="predicted"/>
<organism evidence="2 3">
    <name type="scientific">Symbiodinium natans</name>
    <dbReference type="NCBI Taxonomy" id="878477"/>
    <lineage>
        <taxon>Eukaryota</taxon>
        <taxon>Sar</taxon>
        <taxon>Alveolata</taxon>
        <taxon>Dinophyceae</taxon>
        <taxon>Suessiales</taxon>
        <taxon>Symbiodiniaceae</taxon>
        <taxon>Symbiodinium</taxon>
    </lineage>
</organism>
<protein>
    <submittedName>
        <fullName evidence="2">Uncharacterized protein</fullName>
    </submittedName>
</protein>
<accession>A0A812PL77</accession>
<evidence type="ECO:0000256" key="1">
    <source>
        <dbReference type="SAM" id="MobiDB-lite"/>
    </source>
</evidence>
<keyword evidence="3" id="KW-1185">Reference proteome</keyword>
<dbReference type="Proteomes" id="UP000604046">
    <property type="component" value="Unassembled WGS sequence"/>
</dbReference>